<dbReference type="RefSeq" id="XP_008182942.1">
    <property type="nucleotide sequence ID" value="XM_008184720.1"/>
</dbReference>
<dbReference type="EnsemblMetazoa" id="XM_008184720.1">
    <property type="protein sequence ID" value="XP_008182942.1"/>
    <property type="gene ID" value="LOC103309399"/>
</dbReference>
<name>A0A8R2F8J8_ACYPI</name>
<dbReference type="PANTHER" id="PTHR46238">
    <property type="entry name" value="REVERSE TRANSCRIPTASE DOMAIN-CONTAINING PROTEIN"/>
    <property type="match status" value="1"/>
</dbReference>
<dbReference type="Proteomes" id="UP000007819">
    <property type="component" value="Chromosome A2"/>
</dbReference>
<evidence type="ECO:0000313" key="1">
    <source>
        <dbReference type="EnsemblMetazoa" id="XP_008182942.1"/>
    </source>
</evidence>
<dbReference type="PANTHER" id="PTHR46238:SF8">
    <property type="entry name" value="ENDONUCLEASE_EXONUCLEASE_PHOSPHATASE DOMAIN-CONTAINING PROTEIN"/>
    <property type="match status" value="1"/>
</dbReference>
<dbReference type="AlphaFoldDB" id="A0A8R2F8J8"/>
<keyword evidence="2" id="KW-1185">Reference proteome</keyword>
<dbReference type="KEGG" id="api:103309399"/>
<organism evidence="1 2">
    <name type="scientific">Acyrthosiphon pisum</name>
    <name type="common">Pea aphid</name>
    <dbReference type="NCBI Taxonomy" id="7029"/>
    <lineage>
        <taxon>Eukaryota</taxon>
        <taxon>Metazoa</taxon>
        <taxon>Ecdysozoa</taxon>
        <taxon>Arthropoda</taxon>
        <taxon>Hexapoda</taxon>
        <taxon>Insecta</taxon>
        <taxon>Pterygota</taxon>
        <taxon>Neoptera</taxon>
        <taxon>Paraneoptera</taxon>
        <taxon>Hemiptera</taxon>
        <taxon>Sternorrhyncha</taxon>
        <taxon>Aphidomorpha</taxon>
        <taxon>Aphidoidea</taxon>
        <taxon>Aphididae</taxon>
        <taxon>Macrosiphini</taxon>
        <taxon>Acyrthosiphon</taxon>
    </lineage>
</organism>
<reference evidence="2" key="1">
    <citation type="submission" date="2010-06" db="EMBL/GenBank/DDBJ databases">
        <authorList>
            <person name="Jiang H."/>
            <person name="Abraham K."/>
            <person name="Ali S."/>
            <person name="Alsbrooks S.L."/>
            <person name="Anim B.N."/>
            <person name="Anosike U.S."/>
            <person name="Attaway T."/>
            <person name="Bandaranaike D.P."/>
            <person name="Battles P.K."/>
            <person name="Bell S.N."/>
            <person name="Bell A.V."/>
            <person name="Beltran B."/>
            <person name="Bickham C."/>
            <person name="Bustamante Y."/>
            <person name="Caleb T."/>
            <person name="Canada A."/>
            <person name="Cardenas V."/>
            <person name="Carter K."/>
            <person name="Chacko J."/>
            <person name="Chandrabose M.N."/>
            <person name="Chavez D."/>
            <person name="Chavez A."/>
            <person name="Chen L."/>
            <person name="Chu H.-S."/>
            <person name="Claassen K.J."/>
            <person name="Cockrell R."/>
            <person name="Collins M."/>
            <person name="Cooper J.A."/>
            <person name="Cree A."/>
            <person name="Curry S.M."/>
            <person name="Da Y."/>
            <person name="Dao M.D."/>
            <person name="Das B."/>
            <person name="Davila M.-L."/>
            <person name="Davy-Carroll L."/>
            <person name="Denson S."/>
            <person name="Dinh H."/>
            <person name="Ebong V.E."/>
            <person name="Edwards J.R."/>
            <person name="Egan A."/>
            <person name="El-Daye J."/>
            <person name="Escobedo L."/>
            <person name="Fernandez S."/>
            <person name="Fernando P.R."/>
            <person name="Flagg N."/>
            <person name="Forbes L.D."/>
            <person name="Fowler R.G."/>
            <person name="Fu Q."/>
            <person name="Gabisi R.A."/>
            <person name="Ganer J."/>
            <person name="Garbino Pronczuk A."/>
            <person name="Garcia R.M."/>
            <person name="Garner T."/>
            <person name="Garrett T.E."/>
            <person name="Gonzalez D.A."/>
            <person name="Hamid H."/>
            <person name="Hawkins E.S."/>
            <person name="Hirani K."/>
            <person name="Hogues M.E."/>
            <person name="Hollins B."/>
            <person name="Hsiao C.-H."/>
            <person name="Jabil R."/>
            <person name="James M.L."/>
            <person name="Jhangiani S.N."/>
            <person name="Johnson B."/>
            <person name="Johnson Q."/>
            <person name="Joshi V."/>
            <person name="Kalu J.B."/>
            <person name="Kam C."/>
            <person name="Kashfia A."/>
            <person name="Keebler J."/>
            <person name="Kisamo H."/>
            <person name="Kovar C.L."/>
            <person name="Lago L.A."/>
            <person name="Lai C.-Y."/>
            <person name="Laidlaw J."/>
            <person name="Lara F."/>
            <person name="Le T.-K."/>
            <person name="Lee S.L."/>
            <person name="Legall F.H."/>
            <person name="Lemon S.J."/>
            <person name="Lewis L.R."/>
            <person name="Li B."/>
            <person name="Liu Y."/>
            <person name="Liu Y.-S."/>
            <person name="Lopez J."/>
            <person name="Lozado R.J."/>
            <person name="Lu J."/>
            <person name="Madu R.C."/>
            <person name="Maheshwari M."/>
            <person name="Maheshwari R."/>
            <person name="Malloy K."/>
            <person name="Martinez E."/>
            <person name="Mathew T."/>
            <person name="Mercado I.C."/>
            <person name="Mercado C."/>
            <person name="Meyer B."/>
            <person name="Montgomery K."/>
            <person name="Morgan M.B."/>
            <person name="Munidasa M."/>
            <person name="Nazareth L.V."/>
            <person name="Nelson J."/>
            <person name="Ng B.M."/>
            <person name="Nguyen N.B."/>
            <person name="Nguyen P.Q."/>
            <person name="Nguyen T."/>
            <person name="Obregon M."/>
            <person name="Okwuonu G.O."/>
            <person name="Onwere C.G."/>
            <person name="Orozco G."/>
            <person name="Parra A."/>
            <person name="Patel S."/>
            <person name="Patil S."/>
            <person name="Perez A."/>
            <person name="Perez Y."/>
            <person name="Pham C."/>
            <person name="Primus E.L."/>
            <person name="Pu L.-L."/>
            <person name="Puazo M."/>
            <person name="Qin X."/>
            <person name="Quiroz J.B."/>
            <person name="Reese J."/>
            <person name="Richards S."/>
            <person name="Rives C.M."/>
            <person name="Robberts R."/>
            <person name="Ruiz S.J."/>
            <person name="Ruiz M.J."/>
            <person name="Santibanez J."/>
            <person name="Schneider B.W."/>
            <person name="Sisson I."/>
            <person name="Smith M."/>
            <person name="Sodergren E."/>
            <person name="Song X.-Z."/>
            <person name="Song B.B."/>
            <person name="Summersgill H."/>
            <person name="Thelus R."/>
            <person name="Thornton R.D."/>
            <person name="Trejos Z.Y."/>
            <person name="Usmani K."/>
            <person name="Vattathil S."/>
            <person name="Villasana D."/>
            <person name="Walker D.L."/>
            <person name="Wang S."/>
            <person name="Wang K."/>
            <person name="White C.S."/>
            <person name="Williams A.C."/>
            <person name="Williamson J."/>
            <person name="Wilson K."/>
            <person name="Woghiren I.O."/>
            <person name="Woodworth J.R."/>
            <person name="Worley K.C."/>
            <person name="Wright R.A."/>
            <person name="Wu W."/>
            <person name="Young L."/>
            <person name="Zhang L."/>
            <person name="Zhang J."/>
            <person name="Zhu Y."/>
            <person name="Muzny D.M."/>
            <person name="Weinstock G."/>
            <person name="Gibbs R.A."/>
        </authorList>
    </citation>
    <scope>NUCLEOTIDE SEQUENCE [LARGE SCALE GENOMIC DNA]</scope>
    <source>
        <strain evidence="2">LSR1</strain>
    </source>
</reference>
<evidence type="ECO:0000313" key="2">
    <source>
        <dbReference type="Proteomes" id="UP000007819"/>
    </source>
</evidence>
<proteinExistence type="predicted"/>
<accession>A0A8R2F8J8</accession>
<reference evidence="1" key="2">
    <citation type="submission" date="2022-06" db="UniProtKB">
        <authorList>
            <consortium name="EnsemblMetazoa"/>
        </authorList>
    </citation>
    <scope>IDENTIFICATION</scope>
</reference>
<dbReference type="OrthoDB" id="6627262at2759"/>
<dbReference type="GeneID" id="103309399"/>
<protein>
    <submittedName>
        <fullName evidence="1">Uncharacterized protein</fullName>
    </submittedName>
</protein>
<sequence>MERKMSVAEMMFRWMSGVTREDRIINEYLFKRYRIGVASIVDKMRENRLRWLGLVSRREITEAVSMTKNKSVDRKRRRGKPKKRWFEVIECDMRMTAVCKDHSKWKLRTRVADPK</sequence>